<sequence>MLSDSYPPNWKGLQSEWCIRFSSPDIRTLSLIHHCLCRTGKNISECKKNFDRVT</sequence>
<dbReference type="Proteomes" id="UP000663722">
    <property type="component" value="Chromosome"/>
</dbReference>
<dbReference type="KEGG" id="dmm:dnm_027940"/>
<organism evidence="1 2">
    <name type="scientific">Desulfonema magnum</name>
    <dbReference type="NCBI Taxonomy" id="45655"/>
    <lineage>
        <taxon>Bacteria</taxon>
        <taxon>Pseudomonadati</taxon>
        <taxon>Thermodesulfobacteriota</taxon>
        <taxon>Desulfobacteria</taxon>
        <taxon>Desulfobacterales</taxon>
        <taxon>Desulfococcaceae</taxon>
        <taxon>Desulfonema</taxon>
    </lineage>
</organism>
<evidence type="ECO:0000313" key="2">
    <source>
        <dbReference type="Proteomes" id="UP000663722"/>
    </source>
</evidence>
<protein>
    <submittedName>
        <fullName evidence="1">Uncharacterized protein</fullName>
    </submittedName>
</protein>
<dbReference type="AlphaFoldDB" id="A0A975BKH0"/>
<dbReference type="EMBL" id="CP061800">
    <property type="protein sequence ID" value="QTA86770.1"/>
    <property type="molecule type" value="Genomic_DNA"/>
</dbReference>
<name>A0A975BKH0_9BACT</name>
<proteinExistence type="predicted"/>
<accession>A0A975BKH0</accession>
<gene>
    <name evidence="1" type="ORF">dnm_027940</name>
</gene>
<evidence type="ECO:0000313" key="1">
    <source>
        <dbReference type="EMBL" id="QTA86770.1"/>
    </source>
</evidence>
<reference evidence="1" key="1">
    <citation type="journal article" date="2021" name="Microb. Physiol.">
        <title>Proteogenomic Insights into the Physiology of Marine, Sulfate-Reducing, Filamentous Desulfonema limicola and Desulfonema magnum.</title>
        <authorList>
            <person name="Schnaars V."/>
            <person name="Wohlbrand L."/>
            <person name="Scheve S."/>
            <person name="Hinrichs C."/>
            <person name="Reinhardt R."/>
            <person name="Rabus R."/>
        </authorList>
    </citation>
    <scope>NUCLEOTIDE SEQUENCE</scope>
    <source>
        <strain evidence="1">4be13</strain>
    </source>
</reference>
<keyword evidence="2" id="KW-1185">Reference proteome</keyword>